<dbReference type="PROSITE" id="PS00211">
    <property type="entry name" value="ABC_TRANSPORTER_1"/>
    <property type="match status" value="1"/>
</dbReference>
<feature type="domain" description="ABC transporter" evidence="4">
    <location>
        <begin position="5"/>
        <end position="235"/>
    </location>
</feature>
<evidence type="ECO:0000256" key="3">
    <source>
        <dbReference type="ARBA" id="ARBA00022840"/>
    </source>
</evidence>
<protein>
    <submittedName>
        <fullName evidence="5">ABC transporter ATP-binding protein</fullName>
    </submittedName>
</protein>
<evidence type="ECO:0000256" key="1">
    <source>
        <dbReference type="ARBA" id="ARBA00022448"/>
    </source>
</evidence>
<sequence>METILEVNKLSKAFQKRQVLKGIGFEVKRGEILCFLGPNGAGKSTTIHILTGALPSSEGEVLYKGVPISKQLRSYKRELGVVPQDLALYEELSAERNVLFFAGLYGIRGSALAHAVEEAIQLAGLADRRHDKVKTFSGGMKRRLNIACAIAHRPELVIMDEPTVGIDPQSRNHILECIRKLRDNGVTILYSTHYMEEVEAIASRIIIMDHGHIIAEGTKETLKEEIQGEKQYGIELEPGSHIQEELFYRVEGVKFVEIKEDRIEVVSLKDIENLDRIISLLTDQGVKIRNIESRTASLETVFLKLTGRKLRD</sequence>
<evidence type="ECO:0000259" key="4">
    <source>
        <dbReference type="PROSITE" id="PS50893"/>
    </source>
</evidence>
<dbReference type="InterPro" id="IPR003593">
    <property type="entry name" value="AAA+_ATPase"/>
</dbReference>
<keyword evidence="3 5" id="KW-0067">ATP-binding</keyword>
<organism evidence="5 6">
    <name type="scientific">Paenibacillus filicis</name>
    <dbReference type="NCBI Taxonomy" id="669464"/>
    <lineage>
        <taxon>Bacteria</taxon>
        <taxon>Bacillati</taxon>
        <taxon>Bacillota</taxon>
        <taxon>Bacilli</taxon>
        <taxon>Bacillales</taxon>
        <taxon>Paenibacillaceae</taxon>
        <taxon>Paenibacillus</taxon>
    </lineage>
</organism>
<keyword evidence="6" id="KW-1185">Reference proteome</keyword>
<dbReference type="SUPFAM" id="SSF52540">
    <property type="entry name" value="P-loop containing nucleoside triphosphate hydrolases"/>
    <property type="match status" value="1"/>
</dbReference>
<dbReference type="EMBL" id="JBBPCC010000001">
    <property type="protein sequence ID" value="MEK8126677.1"/>
    <property type="molecule type" value="Genomic_DNA"/>
</dbReference>
<evidence type="ECO:0000256" key="2">
    <source>
        <dbReference type="ARBA" id="ARBA00022741"/>
    </source>
</evidence>
<dbReference type="Pfam" id="PF13732">
    <property type="entry name" value="DrrA1-3_C"/>
    <property type="match status" value="1"/>
</dbReference>
<dbReference type="SMART" id="SM00382">
    <property type="entry name" value="AAA"/>
    <property type="match status" value="1"/>
</dbReference>
<dbReference type="PANTHER" id="PTHR43582">
    <property type="entry name" value="LINEARMYCIN RESISTANCE ATP-BINDING PROTEIN LNRL"/>
    <property type="match status" value="1"/>
</dbReference>
<name>A0ABU9DCW9_9BACL</name>
<dbReference type="InterPro" id="IPR027417">
    <property type="entry name" value="P-loop_NTPase"/>
</dbReference>
<dbReference type="Proteomes" id="UP001469365">
    <property type="component" value="Unassembled WGS sequence"/>
</dbReference>
<dbReference type="InterPro" id="IPR003439">
    <property type="entry name" value="ABC_transporter-like_ATP-bd"/>
</dbReference>
<comment type="caution">
    <text evidence="5">The sequence shown here is derived from an EMBL/GenBank/DDBJ whole genome shotgun (WGS) entry which is preliminary data.</text>
</comment>
<dbReference type="PROSITE" id="PS50893">
    <property type="entry name" value="ABC_TRANSPORTER_2"/>
    <property type="match status" value="1"/>
</dbReference>
<dbReference type="RefSeq" id="WP_341413729.1">
    <property type="nucleotide sequence ID" value="NZ_JBBPCC010000001.1"/>
</dbReference>
<accession>A0ABU9DCW9</accession>
<dbReference type="Gene3D" id="3.40.50.300">
    <property type="entry name" value="P-loop containing nucleotide triphosphate hydrolases"/>
    <property type="match status" value="1"/>
</dbReference>
<dbReference type="GO" id="GO:0005524">
    <property type="term" value="F:ATP binding"/>
    <property type="evidence" value="ECO:0007669"/>
    <property type="project" value="UniProtKB-KW"/>
</dbReference>
<reference evidence="5 6" key="1">
    <citation type="submission" date="2024-04" db="EMBL/GenBank/DDBJ databases">
        <title>draft genome sequnece of Paenibacillus filicis.</title>
        <authorList>
            <person name="Kim D.-U."/>
        </authorList>
    </citation>
    <scope>NUCLEOTIDE SEQUENCE [LARGE SCALE GENOMIC DNA]</scope>
    <source>
        <strain evidence="5 6">KACC14197</strain>
    </source>
</reference>
<dbReference type="Pfam" id="PF00005">
    <property type="entry name" value="ABC_tran"/>
    <property type="match status" value="1"/>
</dbReference>
<keyword evidence="1" id="KW-0813">Transport</keyword>
<dbReference type="InterPro" id="IPR025302">
    <property type="entry name" value="DrrA1/2-like_C"/>
</dbReference>
<dbReference type="InterPro" id="IPR017871">
    <property type="entry name" value="ABC_transporter-like_CS"/>
</dbReference>
<evidence type="ECO:0000313" key="6">
    <source>
        <dbReference type="Proteomes" id="UP001469365"/>
    </source>
</evidence>
<keyword evidence="2" id="KW-0547">Nucleotide-binding</keyword>
<dbReference type="PANTHER" id="PTHR43582:SF2">
    <property type="entry name" value="LINEARMYCIN RESISTANCE ATP-BINDING PROTEIN LNRL"/>
    <property type="match status" value="1"/>
</dbReference>
<proteinExistence type="predicted"/>
<gene>
    <name evidence="5" type="ORF">WMW72_02015</name>
</gene>
<evidence type="ECO:0000313" key="5">
    <source>
        <dbReference type="EMBL" id="MEK8126677.1"/>
    </source>
</evidence>